<keyword evidence="2" id="KW-1185">Reference proteome</keyword>
<evidence type="ECO:0000313" key="2">
    <source>
        <dbReference type="Proteomes" id="UP001432027"/>
    </source>
</evidence>
<name>A0AAV5U1E7_9BILA</name>
<sequence>MLLLLIGSHRLEEGSGVLVAIFALGLHDDHLVLIDLLMKTSDLDLDSLACFDKGEDGIDTVEVDIGALHLDYLTLSRIVRDL</sequence>
<dbReference type="EMBL" id="BTSX01000005">
    <property type="protein sequence ID" value="GMT00009.1"/>
    <property type="molecule type" value="Genomic_DNA"/>
</dbReference>
<protein>
    <recommendedName>
        <fullName evidence="3">Ribosomal protein</fullName>
    </recommendedName>
</protein>
<feature type="non-terminal residue" evidence="1">
    <location>
        <position position="82"/>
    </location>
</feature>
<evidence type="ECO:0000313" key="1">
    <source>
        <dbReference type="EMBL" id="GMT00009.1"/>
    </source>
</evidence>
<evidence type="ECO:0008006" key="3">
    <source>
        <dbReference type="Google" id="ProtNLM"/>
    </source>
</evidence>
<comment type="caution">
    <text evidence="1">The sequence shown here is derived from an EMBL/GenBank/DDBJ whole genome shotgun (WGS) entry which is preliminary data.</text>
</comment>
<reference evidence="1" key="1">
    <citation type="submission" date="2023-10" db="EMBL/GenBank/DDBJ databases">
        <title>Genome assembly of Pristionchus species.</title>
        <authorList>
            <person name="Yoshida K."/>
            <person name="Sommer R.J."/>
        </authorList>
    </citation>
    <scope>NUCLEOTIDE SEQUENCE</scope>
    <source>
        <strain evidence="1">RS0144</strain>
    </source>
</reference>
<proteinExistence type="predicted"/>
<dbReference type="AlphaFoldDB" id="A0AAV5U1E7"/>
<gene>
    <name evidence="1" type="ORF">PENTCL1PPCAC_22183</name>
</gene>
<organism evidence="1 2">
    <name type="scientific">Pristionchus entomophagus</name>
    <dbReference type="NCBI Taxonomy" id="358040"/>
    <lineage>
        <taxon>Eukaryota</taxon>
        <taxon>Metazoa</taxon>
        <taxon>Ecdysozoa</taxon>
        <taxon>Nematoda</taxon>
        <taxon>Chromadorea</taxon>
        <taxon>Rhabditida</taxon>
        <taxon>Rhabditina</taxon>
        <taxon>Diplogasteromorpha</taxon>
        <taxon>Diplogasteroidea</taxon>
        <taxon>Neodiplogasteridae</taxon>
        <taxon>Pristionchus</taxon>
    </lineage>
</organism>
<accession>A0AAV5U1E7</accession>
<dbReference type="Proteomes" id="UP001432027">
    <property type="component" value="Unassembled WGS sequence"/>
</dbReference>